<dbReference type="GO" id="GO:0046875">
    <property type="term" value="F:ephrin receptor binding"/>
    <property type="evidence" value="ECO:0007669"/>
    <property type="project" value="TreeGrafter"/>
</dbReference>
<dbReference type="GO" id="GO:0005886">
    <property type="term" value="C:plasma membrane"/>
    <property type="evidence" value="ECO:0007669"/>
    <property type="project" value="TreeGrafter"/>
</dbReference>
<comment type="caution">
    <text evidence="6">Lacks conserved residue(s) required for the propagation of feature annotation.</text>
</comment>
<gene>
    <name evidence="9" type="ORF">QR680_006686</name>
</gene>
<dbReference type="PANTHER" id="PTHR11304:SF29">
    <property type="entry name" value="EPHRIN"/>
    <property type="match status" value="1"/>
</dbReference>
<dbReference type="Pfam" id="PF00812">
    <property type="entry name" value="Ephrin"/>
    <property type="match status" value="1"/>
</dbReference>
<dbReference type="PANTHER" id="PTHR11304">
    <property type="entry name" value="EPHRIN"/>
    <property type="match status" value="1"/>
</dbReference>
<feature type="domain" description="Ephrin RBD" evidence="8">
    <location>
        <begin position="30"/>
        <end position="161"/>
    </location>
</feature>
<dbReference type="CDD" id="cd02675">
    <property type="entry name" value="Ephrin_ectodomain"/>
    <property type="match status" value="1"/>
</dbReference>
<name>A0AA39HXT4_9BILA</name>
<evidence type="ECO:0000256" key="6">
    <source>
        <dbReference type="PROSITE-ProRule" id="PRU00884"/>
    </source>
</evidence>
<evidence type="ECO:0000313" key="10">
    <source>
        <dbReference type="Proteomes" id="UP001175271"/>
    </source>
</evidence>
<keyword evidence="10" id="KW-1185">Reference proteome</keyword>
<dbReference type="InterPro" id="IPR031328">
    <property type="entry name" value="Ephrin"/>
</dbReference>
<feature type="region of interest" description="Disordered" evidence="7">
    <location>
        <begin position="252"/>
        <end position="273"/>
    </location>
</feature>
<reference evidence="9" key="1">
    <citation type="submission" date="2023-06" db="EMBL/GenBank/DDBJ databases">
        <title>Genomic analysis of the entomopathogenic nematode Steinernema hermaphroditum.</title>
        <authorList>
            <person name="Schwarz E.M."/>
            <person name="Heppert J.K."/>
            <person name="Baniya A."/>
            <person name="Schwartz H.T."/>
            <person name="Tan C.-H."/>
            <person name="Antoshechkin I."/>
            <person name="Sternberg P.W."/>
            <person name="Goodrich-Blair H."/>
            <person name="Dillman A.R."/>
        </authorList>
    </citation>
    <scope>NUCLEOTIDE SEQUENCE</scope>
    <source>
        <strain evidence="9">PS9179</strain>
        <tissue evidence="9">Whole animal</tissue>
    </source>
</reference>
<dbReference type="InterPro" id="IPR001799">
    <property type="entry name" value="Ephrin_RBD"/>
</dbReference>
<organism evidence="9 10">
    <name type="scientific">Steinernema hermaphroditum</name>
    <dbReference type="NCBI Taxonomy" id="289476"/>
    <lineage>
        <taxon>Eukaryota</taxon>
        <taxon>Metazoa</taxon>
        <taxon>Ecdysozoa</taxon>
        <taxon>Nematoda</taxon>
        <taxon>Chromadorea</taxon>
        <taxon>Rhabditida</taxon>
        <taxon>Tylenchina</taxon>
        <taxon>Panagrolaimomorpha</taxon>
        <taxon>Strongyloidoidea</taxon>
        <taxon>Steinernematidae</taxon>
        <taxon>Steinernema</taxon>
    </lineage>
</organism>
<keyword evidence="3" id="KW-0472">Membrane</keyword>
<dbReference type="Gene3D" id="2.60.40.420">
    <property type="entry name" value="Cupredoxins - blue copper proteins"/>
    <property type="match status" value="1"/>
</dbReference>
<evidence type="ECO:0000256" key="5">
    <source>
        <dbReference type="ARBA" id="ARBA00023180"/>
    </source>
</evidence>
<dbReference type="EMBL" id="JAUCMV010000003">
    <property type="protein sequence ID" value="KAK0413249.1"/>
    <property type="molecule type" value="Genomic_DNA"/>
</dbReference>
<comment type="similarity">
    <text evidence="6">Belongs to the ephrin family.</text>
</comment>
<sequence length="301" mass="34145">MWFSDHKEMNINILTLIHSLLFLWRLSLGRQLPDLIWSSQNSLFKQGAIVEVEMFDELTIKCPTKGSNNSEFSRIFMVSDMAYLNCLLDSSAKLFMECDKPREDKNRKVVFRPYSPTPEGLEFVGGKSYYLISTSNGTLSGIDSRQNGLCSSANMRLKIDVHAEDLSTMPEVNTARASADFQISDYNYDSFAIQMTTEKTTQRSIPESLETTKSPYEEANQRNLDLNNFKYVLSLAQHGTVGSISFKGDRAPSAQPYEYRNPSSQPPEDHSTFPTQMIINLSPSSILTSSFSFVLLMFWCF</sequence>
<dbReference type="AlphaFoldDB" id="A0AA39HXT4"/>
<evidence type="ECO:0000256" key="2">
    <source>
        <dbReference type="ARBA" id="ARBA00022729"/>
    </source>
</evidence>
<evidence type="ECO:0000313" key="9">
    <source>
        <dbReference type="EMBL" id="KAK0413249.1"/>
    </source>
</evidence>
<feature type="disulfide bond" evidence="6">
    <location>
        <begin position="86"/>
        <end position="150"/>
    </location>
</feature>
<evidence type="ECO:0000256" key="1">
    <source>
        <dbReference type="ARBA" id="ARBA00004370"/>
    </source>
</evidence>
<dbReference type="PROSITE" id="PS51551">
    <property type="entry name" value="EPHRIN_RBD_2"/>
    <property type="match status" value="1"/>
</dbReference>
<evidence type="ECO:0000256" key="7">
    <source>
        <dbReference type="SAM" id="MobiDB-lite"/>
    </source>
</evidence>
<keyword evidence="2" id="KW-0732">Signal</keyword>
<protein>
    <recommendedName>
        <fullName evidence="8">Ephrin RBD domain-containing protein</fullName>
    </recommendedName>
</protein>
<keyword evidence="4 6" id="KW-1015">Disulfide bond</keyword>
<evidence type="ECO:0000256" key="4">
    <source>
        <dbReference type="ARBA" id="ARBA00023157"/>
    </source>
</evidence>
<keyword evidence="5" id="KW-0325">Glycoprotein</keyword>
<comment type="subcellular location">
    <subcellularLocation>
        <location evidence="1">Membrane</location>
    </subcellularLocation>
</comment>
<dbReference type="GO" id="GO:0007411">
    <property type="term" value="P:axon guidance"/>
    <property type="evidence" value="ECO:0007669"/>
    <property type="project" value="TreeGrafter"/>
</dbReference>
<evidence type="ECO:0000259" key="8">
    <source>
        <dbReference type="PROSITE" id="PS51551"/>
    </source>
</evidence>
<proteinExistence type="inferred from homology"/>
<dbReference type="InterPro" id="IPR008972">
    <property type="entry name" value="Cupredoxin"/>
</dbReference>
<evidence type="ECO:0000256" key="3">
    <source>
        <dbReference type="ARBA" id="ARBA00023136"/>
    </source>
</evidence>
<accession>A0AA39HXT4</accession>
<comment type="caution">
    <text evidence="9">The sequence shown here is derived from an EMBL/GenBank/DDBJ whole genome shotgun (WGS) entry which is preliminary data.</text>
</comment>
<dbReference type="Proteomes" id="UP001175271">
    <property type="component" value="Unassembled WGS sequence"/>
</dbReference>
<dbReference type="SUPFAM" id="SSF49503">
    <property type="entry name" value="Cupredoxins"/>
    <property type="match status" value="1"/>
</dbReference>
<dbReference type="GO" id="GO:0048013">
    <property type="term" value="P:ephrin receptor signaling pathway"/>
    <property type="evidence" value="ECO:0007669"/>
    <property type="project" value="TreeGrafter"/>
</dbReference>